<keyword evidence="1" id="KW-0812">Transmembrane</keyword>
<sequence length="139" mass="15249">GRVNVFGIISRVLAALFMIGRIDHHVFEILLNIFSLSLMVTMSIEYPSHLSSLKWNSRSPASVKVSPVSVVSASLAQSMTWVLRLHLDYSDSSQQETKSQSATGTTQKAGWVSMRYGIFAAGVVLTGIGVLVYLKRSKM</sequence>
<dbReference type="EMBL" id="CAUOFW020008920">
    <property type="protein sequence ID" value="CAK9184293.1"/>
    <property type="molecule type" value="Genomic_DNA"/>
</dbReference>
<protein>
    <submittedName>
        <fullName evidence="2">Uncharacterized protein</fullName>
    </submittedName>
</protein>
<feature type="non-terminal residue" evidence="2">
    <location>
        <position position="1"/>
    </location>
</feature>
<accession>A0ABC8UTB5</accession>
<dbReference type="Proteomes" id="UP001642360">
    <property type="component" value="Unassembled WGS sequence"/>
</dbReference>
<gene>
    <name evidence="2" type="ORF">ILEXP_LOCUS54595</name>
</gene>
<dbReference type="AlphaFoldDB" id="A0ABC8UTB5"/>
<keyword evidence="1" id="KW-1133">Transmembrane helix</keyword>
<keyword evidence="3" id="KW-1185">Reference proteome</keyword>
<evidence type="ECO:0000313" key="3">
    <source>
        <dbReference type="Proteomes" id="UP001642360"/>
    </source>
</evidence>
<keyword evidence="1" id="KW-0472">Membrane</keyword>
<organism evidence="2 3">
    <name type="scientific">Ilex paraguariensis</name>
    <name type="common">yerba mate</name>
    <dbReference type="NCBI Taxonomy" id="185542"/>
    <lineage>
        <taxon>Eukaryota</taxon>
        <taxon>Viridiplantae</taxon>
        <taxon>Streptophyta</taxon>
        <taxon>Embryophyta</taxon>
        <taxon>Tracheophyta</taxon>
        <taxon>Spermatophyta</taxon>
        <taxon>Magnoliopsida</taxon>
        <taxon>eudicotyledons</taxon>
        <taxon>Gunneridae</taxon>
        <taxon>Pentapetalae</taxon>
        <taxon>asterids</taxon>
        <taxon>campanulids</taxon>
        <taxon>Aquifoliales</taxon>
        <taxon>Aquifoliaceae</taxon>
        <taxon>Ilex</taxon>
    </lineage>
</organism>
<evidence type="ECO:0000313" key="2">
    <source>
        <dbReference type="EMBL" id="CAK9184293.1"/>
    </source>
</evidence>
<name>A0ABC8UTB5_9AQUA</name>
<comment type="caution">
    <text evidence="2">The sequence shown here is derived from an EMBL/GenBank/DDBJ whole genome shotgun (WGS) entry which is preliminary data.</text>
</comment>
<reference evidence="2 3" key="1">
    <citation type="submission" date="2024-02" db="EMBL/GenBank/DDBJ databases">
        <authorList>
            <person name="Vignale AGUSTIN F."/>
            <person name="Sosa J E."/>
            <person name="Modenutti C."/>
        </authorList>
    </citation>
    <scope>NUCLEOTIDE SEQUENCE [LARGE SCALE GENOMIC DNA]</scope>
</reference>
<feature type="transmembrane region" description="Helical" evidence="1">
    <location>
        <begin position="116"/>
        <end position="134"/>
    </location>
</feature>
<evidence type="ECO:0000256" key="1">
    <source>
        <dbReference type="SAM" id="Phobius"/>
    </source>
</evidence>
<proteinExistence type="predicted"/>